<keyword evidence="1" id="KW-0812">Transmembrane</keyword>
<dbReference type="Pfam" id="PF19588">
    <property type="entry name" value="SxtJ"/>
    <property type="match status" value="1"/>
</dbReference>
<proteinExistence type="predicted"/>
<protein>
    <submittedName>
        <fullName evidence="2">Uncharacterized protein</fullName>
    </submittedName>
</protein>
<evidence type="ECO:0000313" key="3">
    <source>
        <dbReference type="Proteomes" id="UP000199306"/>
    </source>
</evidence>
<reference evidence="2 3" key="1">
    <citation type="submission" date="2016-10" db="EMBL/GenBank/DDBJ databases">
        <authorList>
            <person name="de Groot N.N."/>
        </authorList>
    </citation>
    <scope>NUCLEOTIDE SEQUENCE [LARGE SCALE GENOMIC DNA]</scope>
    <source>
        <strain evidence="3">E92,LMG 26720,CCM 7988</strain>
    </source>
</reference>
<dbReference type="STRING" id="1079859.SAMN04515674_103308"/>
<dbReference type="EMBL" id="FOXH01000003">
    <property type="protein sequence ID" value="SFP48307.1"/>
    <property type="molecule type" value="Genomic_DNA"/>
</dbReference>
<dbReference type="Proteomes" id="UP000199306">
    <property type="component" value="Unassembled WGS sequence"/>
</dbReference>
<feature type="transmembrane region" description="Helical" evidence="1">
    <location>
        <begin position="66"/>
        <end position="85"/>
    </location>
</feature>
<organism evidence="2 3">
    <name type="scientific">Pseudarcicella hirudinis</name>
    <dbReference type="NCBI Taxonomy" id="1079859"/>
    <lineage>
        <taxon>Bacteria</taxon>
        <taxon>Pseudomonadati</taxon>
        <taxon>Bacteroidota</taxon>
        <taxon>Cytophagia</taxon>
        <taxon>Cytophagales</taxon>
        <taxon>Flectobacillaceae</taxon>
        <taxon>Pseudarcicella</taxon>
    </lineage>
</organism>
<dbReference type="AlphaFoldDB" id="A0A1I5QQG1"/>
<dbReference type="InterPro" id="IPR045781">
    <property type="entry name" value="SxtJ"/>
</dbReference>
<keyword evidence="1" id="KW-0472">Membrane</keyword>
<sequence>MKREKNLETMLVITVGLLVLHLVFKTKGLLIASVVVGLVGVFSDFLSDKITWVWTKFATFLGNINAHILLSVIFFIFLTPIAFIFKLTKKDNLKLKNQKGTVYEERNHLYKAEDLENVW</sequence>
<accession>A0A1I5QQG1</accession>
<evidence type="ECO:0000256" key="1">
    <source>
        <dbReference type="SAM" id="Phobius"/>
    </source>
</evidence>
<name>A0A1I5QQG1_9BACT</name>
<gene>
    <name evidence="2" type="ORF">SAMN04515674_103308</name>
</gene>
<feature type="transmembrane region" description="Helical" evidence="1">
    <location>
        <begin position="29"/>
        <end position="46"/>
    </location>
</feature>
<dbReference type="RefSeq" id="WP_092014511.1">
    <property type="nucleotide sequence ID" value="NZ_FOXH01000003.1"/>
</dbReference>
<keyword evidence="3" id="KW-1185">Reference proteome</keyword>
<keyword evidence="1" id="KW-1133">Transmembrane helix</keyword>
<dbReference type="OrthoDB" id="677995at2"/>
<evidence type="ECO:0000313" key="2">
    <source>
        <dbReference type="EMBL" id="SFP48307.1"/>
    </source>
</evidence>